<evidence type="ECO:0000313" key="2">
    <source>
        <dbReference type="Proteomes" id="UP000515160"/>
    </source>
</evidence>
<dbReference type="GO" id="GO:0005795">
    <property type="term" value="C:Golgi stack"/>
    <property type="evidence" value="ECO:0007669"/>
    <property type="project" value="TreeGrafter"/>
</dbReference>
<dbReference type="OrthoDB" id="2016523at2759"/>
<dbReference type="InterPro" id="IPR057279">
    <property type="entry name" value="MGAT4"/>
</dbReference>
<protein>
    <submittedName>
        <fullName evidence="3">Alpha-1,3-mannosyl-glycoprotein 4-beta-N-acetylglucosaminyltransferase A-like</fullName>
    </submittedName>
</protein>
<dbReference type="GeneID" id="117566440"/>
<evidence type="ECO:0000259" key="1">
    <source>
        <dbReference type="Pfam" id="PF04666"/>
    </source>
</evidence>
<evidence type="ECO:0000313" key="3">
    <source>
        <dbReference type="RefSeq" id="XP_034101862.1"/>
    </source>
</evidence>
<organism evidence="2 3">
    <name type="scientific">Drosophila albomicans</name>
    <name type="common">Fruit fly</name>
    <dbReference type="NCBI Taxonomy" id="7291"/>
    <lineage>
        <taxon>Eukaryota</taxon>
        <taxon>Metazoa</taxon>
        <taxon>Ecdysozoa</taxon>
        <taxon>Arthropoda</taxon>
        <taxon>Hexapoda</taxon>
        <taxon>Insecta</taxon>
        <taxon>Pterygota</taxon>
        <taxon>Neoptera</taxon>
        <taxon>Endopterygota</taxon>
        <taxon>Diptera</taxon>
        <taxon>Brachycera</taxon>
        <taxon>Muscomorpha</taxon>
        <taxon>Ephydroidea</taxon>
        <taxon>Drosophilidae</taxon>
        <taxon>Drosophila</taxon>
    </lineage>
</organism>
<feature type="domain" description="MGAT4 conserved region" evidence="1">
    <location>
        <begin position="4"/>
        <end position="219"/>
    </location>
</feature>
<keyword evidence="2" id="KW-1185">Reference proteome</keyword>
<name>A0A6P8XWL8_DROAB</name>
<dbReference type="Proteomes" id="UP000515160">
    <property type="component" value="Chromosome 3"/>
</dbReference>
<accession>A0A6P8XWL8</accession>
<dbReference type="RefSeq" id="XP_034101862.1">
    <property type="nucleotide sequence ID" value="XM_034245971.1"/>
</dbReference>
<dbReference type="GO" id="GO:0005793">
    <property type="term" value="C:endoplasmic reticulum-Golgi intermediate compartment"/>
    <property type="evidence" value="ECO:0007669"/>
    <property type="project" value="TreeGrafter"/>
</dbReference>
<dbReference type="GO" id="GO:0005783">
    <property type="term" value="C:endoplasmic reticulum"/>
    <property type="evidence" value="ECO:0007669"/>
    <property type="project" value="TreeGrafter"/>
</dbReference>
<dbReference type="GO" id="GO:0006487">
    <property type="term" value="P:protein N-linked glycosylation"/>
    <property type="evidence" value="ECO:0007669"/>
    <property type="project" value="TreeGrafter"/>
</dbReference>
<dbReference type="PANTHER" id="PTHR12062:SF9">
    <property type="entry name" value="ALPHA-1,3-MANNOSYL-GLYCOPROTEIN 4-BETA-N-ACETYLGLUCOSAMINYLTRANSFERASE A, ISOFORM A"/>
    <property type="match status" value="1"/>
</dbReference>
<dbReference type="InterPro" id="IPR006759">
    <property type="entry name" value="Glyco_transf_54"/>
</dbReference>
<dbReference type="AlphaFoldDB" id="A0A6P8XWL8"/>
<dbReference type="Pfam" id="PF04666">
    <property type="entry name" value="MGAT4_cons"/>
    <property type="match status" value="1"/>
</dbReference>
<reference evidence="3" key="1">
    <citation type="submission" date="2025-08" db="UniProtKB">
        <authorList>
            <consortium name="RefSeq"/>
        </authorList>
    </citation>
    <scope>IDENTIFICATION</scope>
    <source>
        <strain evidence="3">15112-1751.03</strain>
        <tissue evidence="3">Whole Adult</tissue>
    </source>
</reference>
<sequence length="226" mass="26448">MFTLRATLYNLIVNMNEQEQDDTLIVVYIGESNEDEVQQIVEQIERSFQQQLNKGLIDIIAPAANYYSDMDMSWQSKQNLDLAYLMAYAHAKGVFYVQLVDDIMTRRQFITSMKRFALIKSALANPFQPSWIVLDFCEAGFIGKLFKATELPYLITYLQLYYNDMSALDILTHLIEAKMCRQVKKDKLQCQHLKTKLWQRFNSNLFYHIENISLEDKLKLQLGGKD</sequence>
<dbReference type="PANTHER" id="PTHR12062">
    <property type="entry name" value="N-ACETYLGLUCOSAMINYLTRANSFERASE VI"/>
    <property type="match status" value="1"/>
</dbReference>
<dbReference type="GO" id="GO:0008375">
    <property type="term" value="F:acetylglucosaminyltransferase activity"/>
    <property type="evidence" value="ECO:0007669"/>
    <property type="project" value="TreeGrafter"/>
</dbReference>
<proteinExistence type="predicted"/>
<gene>
    <name evidence="3" type="primary">LOC117566440</name>
</gene>